<reference evidence="1 2" key="1">
    <citation type="journal article" date="2013" name="Genome Announc.">
        <title>Genome Sequence of Streptomyces violaceusniger Strain SPC6, a Halotolerant Streptomycete That Exhibits Rapid Growth and Development.</title>
        <authorList>
            <person name="Chen X."/>
            <person name="Zhang B."/>
            <person name="Zhang W."/>
            <person name="Wu X."/>
            <person name="Zhang M."/>
            <person name="Chen T."/>
            <person name="Liu G."/>
            <person name="Dyson P."/>
        </authorList>
    </citation>
    <scope>NUCLEOTIDE SEQUENCE [LARGE SCALE GENOMIC DNA]</scope>
    <source>
        <strain evidence="1 2">SPC6</strain>
    </source>
</reference>
<sequence>MQVLFLALGASRKRAVVEESAAVVAAGGRAVVLVGQKQPWATETFAPGVRLTTLAELEARHLPQRLERAVLYQAPRRVAGAVGRGPLSAKTKKALKAYEKRVAGRVHRRVFAPLHRKVWPTAVARMILRRCFGPQGGPDLVIVADALSTRTAAELMGAWESEGLGTPRLAYSVDSVVPPIVARTTPQTSAAR</sequence>
<accession>A0A1D3DVF8</accession>
<protein>
    <submittedName>
        <fullName evidence="1">Uncharacterized protein</fullName>
    </submittedName>
</protein>
<dbReference type="AlphaFoldDB" id="A0A1D3DVF8"/>
<evidence type="ECO:0000313" key="1">
    <source>
        <dbReference type="EMBL" id="OEJ96303.1"/>
    </source>
</evidence>
<proteinExistence type="predicted"/>
<comment type="caution">
    <text evidence="1">The sequence shown here is derived from an EMBL/GenBank/DDBJ whole genome shotgun (WGS) entry which is preliminary data.</text>
</comment>
<dbReference type="eggNOG" id="ENOG5030HP1">
    <property type="taxonomic scope" value="Bacteria"/>
</dbReference>
<evidence type="ECO:0000313" key="2">
    <source>
        <dbReference type="Proteomes" id="UP000095329"/>
    </source>
</evidence>
<name>A0A1D3DVF8_9ACTN</name>
<dbReference type="RefSeq" id="WP_023588734.1">
    <property type="nucleotide sequence ID" value="NZ_ASHX02000001.1"/>
</dbReference>
<organism evidence="1 2">
    <name type="scientific">Streptomyces thermolilacinus SPC6</name>
    <dbReference type="NCBI Taxonomy" id="1306406"/>
    <lineage>
        <taxon>Bacteria</taxon>
        <taxon>Bacillati</taxon>
        <taxon>Actinomycetota</taxon>
        <taxon>Actinomycetes</taxon>
        <taxon>Kitasatosporales</taxon>
        <taxon>Streptomycetaceae</taxon>
        <taxon>Streptomyces</taxon>
    </lineage>
</organism>
<dbReference type="Proteomes" id="UP000095329">
    <property type="component" value="Unassembled WGS sequence"/>
</dbReference>
<dbReference type="EMBL" id="ASHX02000001">
    <property type="protein sequence ID" value="OEJ96303.1"/>
    <property type="molecule type" value="Genomic_DNA"/>
</dbReference>
<dbReference type="OrthoDB" id="3475775at2"/>
<keyword evidence="2" id="KW-1185">Reference proteome</keyword>
<dbReference type="STRING" id="1306406.J116_019405"/>
<gene>
    <name evidence="1" type="ORF">J116_019405</name>
</gene>